<dbReference type="InterPro" id="IPR010730">
    <property type="entry name" value="HET"/>
</dbReference>
<gene>
    <name evidence="4" type="ORF">PMZ80_001582</name>
</gene>
<dbReference type="PROSITE" id="PS50297">
    <property type="entry name" value="ANK_REP_REGION"/>
    <property type="match status" value="1"/>
</dbReference>
<dbReference type="Gene3D" id="1.25.40.20">
    <property type="entry name" value="Ankyrin repeat-containing domain"/>
    <property type="match status" value="1"/>
</dbReference>
<dbReference type="Pfam" id="PF12796">
    <property type="entry name" value="Ank_2"/>
    <property type="match status" value="2"/>
</dbReference>
<dbReference type="PANTHER" id="PTHR24148">
    <property type="entry name" value="ANKYRIN REPEAT DOMAIN-CONTAINING PROTEIN 39 HOMOLOG-RELATED"/>
    <property type="match status" value="1"/>
</dbReference>
<keyword evidence="1" id="KW-0040">ANK repeat</keyword>
<comment type="caution">
    <text evidence="4">The sequence shown here is derived from an EMBL/GenBank/DDBJ whole genome shotgun (WGS) entry which is preliminary data.</text>
</comment>
<proteinExistence type="predicted"/>
<evidence type="ECO:0000259" key="3">
    <source>
        <dbReference type="Pfam" id="PF06985"/>
    </source>
</evidence>
<evidence type="ECO:0000313" key="5">
    <source>
        <dbReference type="Proteomes" id="UP001334248"/>
    </source>
</evidence>
<accession>A0ABR0S3J5</accession>
<organism evidence="4 5">
    <name type="scientific">Knufia obscura</name>
    <dbReference type="NCBI Taxonomy" id="1635080"/>
    <lineage>
        <taxon>Eukaryota</taxon>
        <taxon>Fungi</taxon>
        <taxon>Dikarya</taxon>
        <taxon>Ascomycota</taxon>
        <taxon>Pezizomycotina</taxon>
        <taxon>Eurotiomycetes</taxon>
        <taxon>Chaetothyriomycetidae</taxon>
        <taxon>Chaetothyriales</taxon>
        <taxon>Trichomeriaceae</taxon>
        <taxon>Knufia</taxon>
    </lineage>
</organism>
<dbReference type="InterPro" id="IPR036770">
    <property type="entry name" value="Ankyrin_rpt-contain_sf"/>
</dbReference>
<keyword evidence="5" id="KW-1185">Reference proteome</keyword>
<dbReference type="SMART" id="SM00248">
    <property type="entry name" value="ANK"/>
    <property type="match status" value="6"/>
</dbReference>
<evidence type="ECO:0000256" key="2">
    <source>
        <dbReference type="SAM" id="MobiDB-lite"/>
    </source>
</evidence>
<dbReference type="Proteomes" id="UP001334248">
    <property type="component" value="Unassembled WGS sequence"/>
</dbReference>
<dbReference type="InterPro" id="IPR002110">
    <property type="entry name" value="Ankyrin_rpt"/>
</dbReference>
<evidence type="ECO:0000313" key="4">
    <source>
        <dbReference type="EMBL" id="KAK5947432.1"/>
    </source>
</evidence>
<dbReference type="RefSeq" id="XP_064735522.1">
    <property type="nucleotide sequence ID" value="XM_064870025.1"/>
</dbReference>
<dbReference type="InterPro" id="IPR052895">
    <property type="entry name" value="HetReg/Transcr_Mod"/>
</dbReference>
<evidence type="ECO:0000256" key="1">
    <source>
        <dbReference type="PROSITE-ProRule" id="PRU00023"/>
    </source>
</evidence>
<dbReference type="GeneID" id="89995031"/>
<name>A0ABR0S3J5_9EURO</name>
<dbReference type="SUPFAM" id="SSF48403">
    <property type="entry name" value="Ankyrin repeat"/>
    <property type="match status" value="1"/>
</dbReference>
<dbReference type="EMBL" id="JAVHJV010000001">
    <property type="protein sequence ID" value="KAK5947432.1"/>
    <property type="molecule type" value="Genomic_DNA"/>
</dbReference>
<reference evidence="4 5" key="1">
    <citation type="journal article" date="2023" name="Res Sq">
        <title>Genomic and morphological characterization of Knufia obscura isolated from the Mars 2020 spacecraft assembly facility.</title>
        <authorList>
            <person name="Chander A.M."/>
            <person name="Teixeira M.M."/>
            <person name="Singh N.K."/>
            <person name="Williams M.P."/>
            <person name="Parker C.W."/>
            <person name="Leo P."/>
            <person name="Stajich J.E."/>
            <person name="Torok T."/>
            <person name="Tighe S."/>
            <person name="Mason C.E."/>
            <person name="Venkateswaran K."/>
        </authorList>
    </citation>
    <scope>NUCLEOTIDE SEQUENCE [LARGE SCALE GENOMIC DNA]</scope>
    <source>
        <strain evidence="4 5">CCFEE 5817</strain>
    </source>
</reference>
<feature type="repeat" description="ANK" evidence="1">
    <location>
        <begin position="481"/>
        <end position="513"/>
    </location>
</feature>
<protein>
    <recommendedName>
        <fullName evidence="3">Heterokaryon incompatibility domain-containing protein</fullName>
    </recommendedName>
</protein>
<feature type="region of interest" description="Disordered" evidence="2">
    <location>
        <begin position="210"/>
        <end position="236"/>
    </location>
</feature>
<feature type="domain" description="Heterokaryon incompatibility" evidence="3">
    <location>
        <begin position="617"/>
        <end position="785"/>
    </location>
</feature>
<dbReference type="PANTHER" id="PTHR24148:SF73">
    <property type="entry name" value="HET DOMAIN PROTEIN (AFU_ORTHOLOGUE AFUA_8G01020)"/>
    <property type="match status" value="1"/>
</dbReference>
<dbReference type="PROSITE" id="PS50088">
    <property type="entry name" value="ANK_REPEAT"/>
    <property type="match status" value="1"/>
</dbReference>
<dbReference type="Pfam" id="PF06985">
    <property type="entry name" value="HET"/>
    <property type="match status" value="1"/>
</dbReference>
<sequence>MVEALGTAAAVIEILKVLRGGIEFCQSFKEAPRELQRFANHFRLLSTEFELFLLITRRSRKWLSTNGEDVCLLNDYVDIAKIALKDIRSELKHEVRGTTFKNRLRWSLYGKAKAGSLLVELGRLESSMNLMMGFVSSIKLRRTQLAGPKDGLAWASRSAQKLNMHRPKLRGLRQPQVMLRIHAKHDKPALHSSNMQLPCQRTVVLNNARGVGSRPSIAPSSLSKWHGRTLPSTHPQAPSRLDCWVSGHASRSRSASRSTLVSSEAPIMIAARDGDVRTLRRILREDRDARYCSTIDKLTPIGVAIQHGQLAVVELLLDNKGDMNRTFGRWKITALGQALRCRQFDIAKLLVEHGASFASRNISGWTPLFYLWAAETNPSATQYLELLRKRPDFDLLHQDGVDSDGWKAMHRAACFGTADDVELLIMFGLDPFARIRSTEEETECNRWTVLHVAVWYGAQASVKLLSSQYVCGPGIDIMDDNGYTPLHLAILRKRLDIAAILLQHGADSSRKTHVVWPTEASEAVGARYNAVMLAAEAGRGFQQEFGALLTVKSHVPVVLRAEPRRDGTTVKEVATEIHVVESEPHDEDVIRLLVVLPDVSGGLLQCKIEEGRTIEKYTALSYTWGPPTHDQDILLNGKLFQVRRNLWDFLLVAKDNFLRTKWWIDAVCINQDDTSERNRQVKRMAQIYSSATTTLTWLGCFGTAGQEIKDISPSDARTSVELRDFNAELEACLNVFRARSVPPQHNKLSRKLGETPDYTVFGPVSSVLELICQHPYWRRVWIVQEVQLSSCRVVVLDTLKMRWSLLVEILNFVIGAQSLLRLPSVHILLAKNGVFRKFVSHEQSRFHQQLSLRFPRETTRGSFTSLLSRALLSGIFSSQSAHVERARLRDRYSDHGVRQVTCPRALMQRRETSATIRFLDLIRGFESSMCHDKRDKIYGFAALQENGLSFPIDYKLSIYGLYFRACRFFLSPDNEDDPPYGWKWATTASVLLRQLDIGLLDLILSDVERRSSIVLVTDKTDSFKTEDTAQFTQTFHTDDRSWPPYVISGQCPRCSSAA</sequence>